<protein>
    <submittedName>
        <fullName evidence="3">Dot/Icm T4SS effector</fullName>
    </submittedName>
</protein>
<dbReference type="PANTHER" id="PTHR24198:SF165">
    <property type="entry name" value="ANKYRIN REPEAT-CONTAINING PROTEIN-RELATED"/>
    <property type="match status" value="1"/>
</dbReference>
<accession>A0A0W0VAD1</accession>
<evidence type="ECO:0000256" key="2">
    <source>
        <dbReference type="ARBA" id="ARBA00023043"/>
    </source>
</evidence>
<dbReference type="Gene3D" id="1.25.40.20">
    <property type="entry name" value="Ankyrin repeat-containing domain"/>
    <property type="match status" value="2"/>
</dbReference>
<name>A0A0W0VAD1_9GAMM</name>
<keyword evidence="2" id="KW-0040">ANK repeat</keyword>
<dbReference type="RefSeq" id="WP_058470882.1">
    <property type="nucleotide sequence ID" value="NZ_CAAAIC010000003.1"/>
</dbReference>
<comment type="caution">
    <text evidence="3">The sequence shown here is derived from an EMBL/GenBank/DDBJ whole genome shotgun (WGS) entry which is preliminary data.</text>
</comment>
<evidence type="ECO:0000256" key="1">
    <source>
        <dbReference type="ARBA" id="ARBA00022737"/>
    </source>
</evidence>
<dbReference type="InterPro" id="IPR036770">
    <property type="entry name" value="Ankyrin_rpt-contain_sf"/>
</dbReference>
<dbReference type="PANTHER" id="PTHR24198">
    <property type="entry name" value="ANKYRIN REPEAT AND PROTEIN KINASE DOMAIN-CONTAINING PROTEIN"/>
    <property type="match status" value="1"/>
</dbReference>
<keyword evidence="4" id="KW-1185">Reference proteome</keyword>
<evidence type="ECO:0000313" key="3">
    <source>
        <dbReference type="EMBL" id="KTD17084.1"/>
    </source>
</evidence>
<dbReference type="PATRIC" id="fig|456.5.peg.1486"/>
<organism evidence="3 4">
    <name type="scientific">Legionella jordanis</name>
    <dbReference type="NCBI Taxonomy" id="456"/>
    <lineage>
        <taxon>Bacteria</taxon>
        <taxon>Pseudomonadati</taxon>
        <taxon>Pseudomonadota</taxon>
        <taxon>Gammaproteobacteria</taxon>
        <taxon>Legionellales</taxon>
        <taxon>Legionellaceae</taxon>
        <taxon>Legionella</taxon>
    </lineage>
</organism>
<dbReference type="SMART" id="SM00248">
    <property type="entry name" value="ANK"/>
    <property type="match status" value="3"/>
</dbReference>
<dbReference type="OrthoDB" id="5631291at2"/>
<evidence type="ECO:0000313" key="4">
    <source>
        <dbReference type="Proteomes" id="UP000055035"/>
    </source>
</evidence>
<proteinExistence type="predicted"/>
<reference evidence="3 4" key="1">
    <citation type="submission" date="2015-11" db="EMBL/GenBank/DDBJ databases">
        <title>Genomic analysis of 38 Legionella species identifies large and diverse effector repertoires.</title>
        <authorList>
            <person name="Burstein D."/>
            <person name="Amaro F."/>
            <person name="Zusman T."/>
            <person name="Lifshitz Z."/>
            <person name="Cohen O."/>
            <person name="Gilbert J.A."/>
            <person name="Pupko T."/>
            <person name="Shuman H.A."/>
            <person name="Segal G."/>
        </authorList>
    </citation>
    <scope>NUCLEOTIDE SEQUENCE [LARGE SCALE GENOMIC DNA]</scope>
    <source>
        <strain evidence="3 4">BL-540</strain>
    </source>
</reference>
<keyword evidence="1" id="KW-0677">Repeat</keyword>
<dbReference type="Proteomes" id="UP000055035">
    <property type="component" value="Unassembled WGS sequence"/>
</dbReference>
<dbReference type="SUPFAM" id="SSF48403">
    <property type="entry name" value="Ankyrin repeat"/>
    <property type="match status" value="1"/>
</dbReference>
<dbReference type="EMBL" id="LNYJ01000011">
    <property type="protein sequence ID" value="KTD17084.1"/>
    <property type="molecule type" value="Genomic_DNA"/>
</dbReference>
<dbReference type="InterPro" id="IPR002110">
    <property type="entry name" value="Ankyrin_rpt"/>
</dbReference>
<dbReference type="STRING" id="456.Ljor_1390"/>
<gene>
    <name evidence="3" type="ORF">Ljor_1390</name>
</gene>
<sequence>MSQITEQVRIAIQKLPNERLKNFLLSHLSDDAQHQTQLFSKQYSFDRTTQEFSRANCLLANGLSFELLLNTVFVYAPTAVCCGVSEILLDCKDQELVDMLSQTHQHHSDAKANEWLMETIMHAAPKEVRLKICKRIKSLTQPDQIIQVLFGQFYKRDFNHFMQMLNFKDEECCIQLLSALGTLDSTSLFNLFQTSPFPTTSYDALIDFFTKHPPEAVAEAALQLLYRFEGHQLVKLIFGGCFLSASSCNLLHPVLDFYSEPIIAELLDFLSKRMSETDLEKLFTQRASIESCNTALELAFLRRDNMAVATMLAKFIYRRPSLRPLLTSVSISQFYSPMHLAALNNNYESVRFFVEQTDALVEHTVHRQAETMLTIAQKQGNKEVVAILQAWRIQNFIANYRKQDNQSLAWIKDLIAQQPEVISLAWNDGKTLLSHAASKGIDTLVLLLLDAGAIPREDVYGITPIEEALKVNSLEVLKAFTQSGKSNELVLQQLLSSFLKLKKPKPSYHELQLVLKQAREKQSFAGQIEDYCIQKNDCFIFLTLEIAKLLSSAEHSADLVSIKFYLEQSLQKLASNSCDYLEINALQIQLIIFLFSIEPSYLFSLLYSLNLDQDSKKTLQIVLARGLVQTAVFSKLSLEQHQLYYRFLRELLPEEPNSMQSIITVHFQDSQMTLLPAVILRELSSYTSAEDLFNFSKQRLNASLLVLTIEKLLEETPNDEEKLKICFKQLTSELKLFSKGASPAELEQMLNVACHPKIKAFLKNAVTQDTYLKGSTQLLFTQYKKDFAVLKNSLLYDLFFEYSTSFELLTRKENHKAFIEYVSTLSAVEVQQIIAKLQNNVHAHLLLAGIFSPVAMDNAVSSNVQFCQWLYQLESKKQRLSLGSLVNHLDQIQDQVKLFLEILKNEQNSNSYIALQQLQSSLERVASSLFYAHLNRTGLAWNDQLEMSLEALNQDFRFVRQIFQAGTIRLPAEELRTFKYAIAEDTIRSLKNQIKATCKQIDEDLTEHSKAMQDVLKNEAHLIAVFEENEQDIPQESVFAAQKQYLSIDGKLKNLSQIILLASLENPNCHELFTVLFEQMSLYGTSAQKDLLFSKLPDLWSSSQKEHWVEVDKQINNLLFLKEQISPLLIDLQILGFSDFNIEALIEVLYETKEEQLNQFACFCNCAALADLKAIADYVLSARNEQVPLSILKSHNNLNVSKHSSLWLQEKLTHIETRASDAMSYLVLKTGYLRTEQQIDEQLIVLNETLNQHEISPSAKAIQLLLSSYAPLFKANPSAQSHAFILAFSRLTRNTSIEVMQESMSLIPTELMESLLSHCLAGLNSEDGRLDQACRQILSNLCQLQFSSNKSMLERIKQQLGKQDLSVLADESLISIADDILSSSDENLEMSTFNGVWIQRLICSPRFIAASNPQVLKALIDRYRFISLTLKQDEFDQLNRWLKKNLAFYTHHQESMSRLDKAIISDPKRREYFLKKRQRLLEFRADDSIRALLNQLEDNCFEEKQHDPDMAEAALDVLYSHYNNSLSSLRSDFLFKVADFVIGRASRSKGDLAQAQNNLLKWLMHYLPHKNFEQHELSRKNYVALYDAQGAQIGFVNEANCAMALVDDEPCSLLDVKGCHAGMSLYDANRCLIGTLTTSGELKRENLFQRETSALLIAKVPTEQLSKSPAALELLLTDVFTENTLYQLYTKSDQEKQAWIEEQVSLHLAETKKTIHKDNMLVFAKRHSSESIFQTLANIKSKQNGSLLFEILLQDEQKRTELFNPEHQKEVFSFFNHIDVEQLLADFLIHHHSAPWFARGLQLFGQFASKSGQPELLAVALSVLHERSQQQKLITEATYDSILTTLLRSESCTTVIWNNFLQATEHSTIADVNQELAEDLTSFFQKGHCIPLIESLNEQQDWVKSTQYRFVLLMLSKQRKQIFHERELRYSEKIAWSQPELKQISRFANRHFKQPNSPDHNGRIGKKLFSELLFRCANFGQIELFYDKNGRFDPKVAGTVLERSFLNAIAARDYIPAEIRSSAQGIVSEFKSWFDDTHKEKEQITQFLKQNQALLDWKELCRQSWSMSDSLTSMPAISAYLINYSGTPAALNRLLQDYLNSKELQNNPRALHAISQIMEKFPARDISNCIFSTFEEILTSQPQLLDETIFGHMAHFYAHKQNKKDLQSPKIKLELIKHFGLQKKYGLVQQCCDLVAGRTQSVSAERILQQAQLEAKVEGQLSHFLNSWFFSIIRFFKRWWHYGFSAEKHLSKFVTPCDGEICYASPISQVKQIKTPVLSGQIIADKRNTAIQLKALRKRYETFLEKQNVKPTAVKSEHLAPGKFGLFSPCKEERTPGYIANVALVN</sequence>